<reference evidence="3 4" key="1">
    <citation type="journal article" date="2018" name="Science">
        <title>The opium poppy genome and morphinan production.</title>
        <authorList>
            <person name="Guo L."/>
            <person name="Winzer T."/>
            <person name="Yang X."/>
            <person name="Li Y."/>
            <person name="Ning Z."/>
            <person name="He Z."/>
            <person name="Teodor R."/>
            <person name="Lu Y."/>
            <person name="Bowser T.A."/>
            <person name="Graham I.A."/>
            <person name="Ye K."/>
        </authorList>
    </citation>
    <scope>NUCLEOTIDE SEQUENCE [LARGE SCALE GENOMIC DNA]</scope>
    <source>
        <strain evidence="4">cv. HN1</strain>
        <tissue evidence="3">Leaves</tissue>
    </source>
</reference>
<proteinExistence type="inferred from homology"/>
<dbReference type="OrthoDB" id="5835829at2759"/>
<dbReference type="GO" id="GO:0080044">
    <property type="term" value="F:quercetin 7-O-glucosyltransferase activity"/>
    <property type="evidence" value="ECO:0007669"/>
    <property type="project" value="TreeGrafter"/>
</dbReference>
<accession>A0A4Y7K5N9</accession>
<dbReference type="PANTHER" id="PTHR11926:SF1392">
    <property type="entry name" value="GLYCOSYLTRANSFERASE"/>
    <property type="match status" value="1"/>
</dbReference>
<dbReference type="OMA" id="THQTHER"/>
<feature type="domain" description="Glycosyltransferase N-terminal" evidence="2">
    <location>
        <begin position="12"/>
        <end position="52"/>
    </location>
</feature>
<dbReference type="InterPro" id="IPR058980">
    <property type="entry name" value="Glyco_transf_N"/>
</dbReference>
<keyword evidence="4" id="KW-1185">Reference proteome</keyword>
<evidence type="ECO:0000259" key="2">
    <source>
        <dbReference type="Pfam" id="PF26168"/>
    </source>
</evidence>
<dbReference type="Gene3D" id="3.40.50.2000">
    <property type="entry name" value="Glycogen Phosphorylase B"/>
    <property type="match status" value="1"/>
</dbReference>
<name>A0A4Y7K5N9_PAPSO</name>
<dbReference type="EMBL" id="CM010721">
    <property type="protein sequence ID" value="RZC68146.1"/>
    <property type="molecule type" value="Genomic_DNA"/>
</dbReference>
<evidence type="ECO:0000313" key="4">
    <source>
        <dbReference type="Proteomes" id="UP000316621"/>
    </source>
</evidence>
<dbReference type="SUPFAM" id="SSF53756">
    <property type="entry name" value="UDP-Glycosyltransferase/glycogen phosphorylase"/>
    <property type="match status" value="1"/>
</dbReference>
<dbReference type="Proteomes" id="UP000316621">
    <property type="component" value="Chromosome 7"/>
</dbReference>
<sequence>MAETKSSIQPHVLIFPAPAQGHINSMLKLAEILSLSGINVTFVNTQQNHSRQLSFGNLHSRFDQFPGFCFETVPDGLSEGQLHSAGFHSPEDFVNDSFNRIQNVIKPGFRELLTSDRFKSDARGPISCIIADTMFGFAIDVAEELGIPSISFRTVSACCTWICFCTPTLVETGDIPFKGVHLIFLFFFHH</sequence>
<evidence type="ECO:0000256" key="1">
    <source>
        <dbReference type="ARBA" id="ARBA00009995"/>
    </source>
</evidence>
<organism evidence="3 4">
    <name type="scientific">Papaver somniferum</name>
    <name type="common">Opium poppy</name>
    <dbReference type="NCBI Taxonomy" id="3469"/>
    <lineage>
        <taxon>Eukaryota</taxon>
        <taxon>Viridiplantae</taxon>
        <taxon>Streptophyta</taxon>
        <taxon>Embryophyta</taxon>
        <taxon>Tracheophyta</taxon>
        <taxon>Spermatophyta</taxon>
        <taxon>Magnoliopsida</taxon>
        <taxon>Ranunculales</taxon>
        <taxon>Papaveraceae</taxon>
        <taxon>Papaveroideae</taxon>
        <taxon>Papaver</taxon>
    </lineage>
</organism>
<dbReference type="Pfam" id="PF26168">
    <property type="entry name" value="Glyco_transf_N"/>
    <property type="match status" value="1"/>
</dbReference>
<dbReference type="GO" id="GO:0080043">
    <property type="term" value="F:quercetin 3-O-glucosyltransferase activity"/>
    <property type="evidence" value="ECO:0007669"/>
    <property type="project" value="TreeGrafter"/>
</dbReference>
<protein>
    <recommendedName>
        <fullName evidence="2">Glycosyltransferase N-terminal domain-containing protein</fullName>
    </recommendedName>
</protein>
<dbReference type="PANTHER" id="PTHR11926">
    <property type="entry name" value="GLUCOSYL/GLUCURONOSYL TRANSFERASES"/>
    <property type="match status" value="1"/>
</dbReference>
<evidence type="ECO:0000313" key="3">
    <source>
        <dbReference type="EMBL" id="RZC68146.1"/>
    </source>
</evidence>
<gene>
    <name evidence="3" type="ORF">C5167_031404</name>
</gene>
<dbReference type="AlphaFoldDB" id="A0A4Y7K5N9"/>
<dbReference type="Gramene" id="RZC68146">
    <property type="protein sequence ID" value="RZC68146"/>
    <property type="gene ID" value="C5167_031404"/>
</dbReference>
<comment type="similarity">
    <text evidence="1">Belongs to the UDP-glycosyltransferase family.</text>
</comment>